<comment type="caution">
    <text evidence="1">The sequence shown here is derived from an EMBL/GenBank/DDBJ whole genome shotgun (WGS) entry which is preliminary data.</text>
</comment>
<dbReference type="AlphaFoldDB" id="A0A4V3S7F4"/>
<dbReference type="Proteomes" id="UP000310200">
    <property type="component" value="Unassembled WGS sequence"/>
</dbReference>
<proteinExistence type="predicted"/>
<evidence type="ECO:0000313" key="2">
    <source>
        <dbReference type="Proteomes" id="UP000310200"/>
    </source>
</evidence>
<evidence type="ECO:0000313" key="1">
    <source>
        <dbReference type="EMBL" id="TGZ37074.1"/>
    </source>
</evidence>
<gene>
    <name evidence="1" type="ORF">DBV15_02917</name>
</gene>
<protein>
    <submittedName>
        <fullName evidence="1">Uncharacterized protein</fullName>
    </submittedName>
</protein>
<dbReference type="EMBL" id="QBLH01003621">
    <property type="protein sequence ID" value="TGZ37074.1"/>
    <property type="molecule type" value="Genomic_DNA"/>
</dbReference>
<name>A0A4V3S7F4_9HYME</name>
<reference evidence="1 2" key="1">
    <citation type="journal article" date="2019" name="Philos. Trans. R. Soc. Lond., B, Biol. Sci.">
        <title>Ant behaviour and brain gene expression of defending hosts depend on the ecological success of the intruding social parasite.</title>
        <authorList>
            <person name="Kaur R."/>
            <person name="Stoldt M."/>
            <person name="Jongepier E."/>
            <person name="Feldmeyer B."/>
            <person name="Menzel F."/>
            <person name="Bornberg-Bauer E."/>
            <person name="Foitzik S."/>
        </authorList>
    </citation>
    <scope>NUCLEOTIDE SEQUENCE [LARGE SCALE GENOMIC DNA]</scope>
    <source>
        <tissue evidence="1">Whole body</tissue>
    </source>
</reference>
<accession>A0A4V3S7F4</accession>
<keyword evidence="2" id="KW-1185">Reference proteome</keyword>
<sequence>MSDIFGGITTCQVACYQPLAEHTLHEHNDGEWRHTVPTIKYFECLELDPISSEDNERPLERFSQFYRCIRVPTGTHISRGAS</sequence>
<organism evidence="1 2">
    <name type="scientific">Temnothorax longispinosus</name>
    <dbReference type="NCBI Taxonomy" id="300112"/>
    <lineage>
        <taxon>Eukaryota</taxon>
        <taxon>Metazoa</taxon>
        <taxon>Ecdysozoa</taxon>
        <taxon>Arthropoda</taxon>
        <taxon>Hexapoda</taxon>
        <taxon>Insecta</taxon>
        <taxon>Pterygota</taxon>
        <taxon>Neoptera</taxon>
        <taxon>Endopterygota</taxon>
        <taxon>Hymenoptera</taxon>
        <taxon>Apocrita</taxon>
        <taxon>Aculeata</taxon>
        <taxon>Formicoidea</taxon>
        <taxon>Formicidae</taxon>
        <taxon>Myrmicinae</taxon>
        <taxon>Temnothorax</taxon>
    </lineage>
</organism>